<evidence type="ECO:0000256" key="8">
    <source>
        <dbReference type="SAM" id="Phobius"/>
    </source>
</evidence>
<dbReference type="AlphaFoldDB" id="A0A495NM65"/>
<dbReference type="NCBIfam" id="NF005929">
    <property type="entry name" value="PRK07946.1"/>
    <property type="match status" value="1"/>
</dbReference>
<evidence type="ECO:0000313" key="10">
    <source>
        <dbReference type="Proteomes" id="UP000593818"/>
    </source>
</evidence>
<feature type="compositionally biased region" description="Low complexity" evidence="7">
    <location>
        <begin position="188"/>
        <end position="199"/>
    </location>
</feature>
<accession>A0A495NM65</accession>
<evidence type="ECO:0000256" key="6">
    <source>
        <dbReference type="ARBA" id="ARBA00023136"/>
    </source>
</evidence>
<evidence type="ECO:0000256" key="1">
    <source>
        <dbReference type="ARBA" id="ARBA00004651"/>
    </source>
</evidence>
<dbReference type="Pfam" id="PF00420">
    <property type="entry name" value="Oxidored_q2"/>
    <property type="match status" value="1"/>
</dbReference>
<dbReference type="GO" id="GO:0005886">
    <property type="term" value="C:plasma membrane"/>
    <property type="evidence" value="ECO:0007669"/>
    <property type="project" value="UniProtKB-SubCell"/>
</dbReference>
<keyword evidence="3" id="KW-1003">Cell membrane</keyword>
<evidence type="ECO:0000256" key="4">
    <source>
        <dbReference type="ARBA" id="ARBA00022692"/>
    </source>
</evidence>
<feature type="transmembrane region" description="Helical" evidence="8">
    <location>
        <begin position="6"/>
        <end position="23"/>
    </location>
</feature>
<protein>
    <submittedName>
        <fullName evidence="9">Na(+)/H(+) antiporter subunit C</fullName>
    </submittedName>
</protein>
<keyword evidence="5 8" id="KW-1133">Transmembrane helix</keyword>
<dbReference type="InterPro" id="IPR050601">
    <property type="entry name" value="CPA3_antiporter_subunitC"/>
</dbReference>
<dbReference type="Proteomes" id="UP000593818">
    <property type="component" value="Chromosome"/>
</dbReference>
<gene>
    <name evidence="9" type="ORF">INP59_18895</name>
</gene>
<feature type="transmembrane region" description="Helical" evidence="8">
    <location>
        <begin position="30"/>
        <end position="52"/>
    </location>
</feature>
<evidence type="ECO:0000256" key="3">
    <source>
        <dbReference type="ARBA" id="ARBA00022475"/>
    </source>
</evidence>
<dbReference type="PANTHER" id="PTHR34583">
    <property type="entry name" value="ANTIPORTER SUBUNIT MNHC2-RELATED"/>
    <property type="match status" value="1"/>
</dbReference>
<feature type="region of interest" description="Disordered" evidence="7">
    <location>
        <begin position="170"/>
        <end position="245"/>
    </location>
</feature>
<organism evidence="9 10">
    <name type="scientific">Rhodococcus pyridinivorans</name>
    <dbReference type="NCBI Taxonomy" id="103816"/>
    <lineage>
        <taxon>Bacteria</taxon>
        <taxon>Bacillati</taxon>
        <taxon>Actinomycetota</taxon>
        <taxon>Actinomycetes</taxon>
        <taxon>Mycobacteriales</taxon>
        <taxon>Nocardiaceae</taxon>
        <taxon>Rhodococcus</taxon>
    </lineage>
</organism>
<keyword evidence="10" id="KW-1185">Reference proteome</keyword>
<reference evidence="9 10" key="1">
    <citation type="submission" date="2020-10" db="EMBL/GenBank/DDBJ databases">
        <title>Whole genome sequence of oil-degrading bacteria Rhodococcus pyridinivorans strain 5Ap.</title>
        <authorList>
            <person name="Akhremchuk A.E."/>
            <person name="Valentovich L.N."/>
            <person name="Charniauskaya M.I."/>
            <person name="Bukliarevich H.A."/>
            <person name="Titok M.A."/>
        </authorList>
    </citation>
    <scope>NUCLEOTIDE SEQUENCE [LARGE SCALE GENOMIC DNA]</scope>
    <source>
        <strain evidence="9 10">5Ap</strain>
    </source>
</reference>
<dbReference type="InterPro" id="IPR039428">
    <property type="entry name" value="NUOK/Mnh_C1-like"/>
</dbReference>
<name>A0A495NM65_9NOCA</name>
<sequence>MTANITLLAVVGVLVAAGVYLLLERSIIKMLLGLLLAGNGINLLLLTLGGPAGHAPIVGVESDVEPDMADPLAQAMILTAIVITMGVAAFVLALTYRSYTYRARDEIENDPEDTLVSQRRSLADLPSRDRSDDPLTGIPSKSGDAFDAAGNPIPLDQLKNIEDIEAYEDLHDGDFDDPTDSAYTQNQGGTDESGSAEDSGGAGSIEDAEDADEDVRADDPDPEAPDPAEGERTGDDEKNGKEDRR</sequence>
<proteinExistence type="inferred from homology"/>
<evidence type="ECO:0000256" key="5">
    <source>
        <dbReference type="ARBA" id="ARBA00022989"/>
    </source>
</evidence>
<comment type="similarity">
    <text evidence="2">Belongs to the CPA3 antiporters (TC 2.A.63) subunit C family.</text>
</comment>
<evidence type="ECO:0000256" key="2">
    <source>
        <dbReference type="ARBA" id="ARBA00010388"/>
    </source>
</evidence>
<feature type="compositionally biased region" description="Acidic residues" evidence="7">
    <location>
        <begin position="206"/>
        <end position="228"/>
    </location>
</feature>
<evidence type="ECO:0000313" key="9">
    <source>
        <dbReference type="EMBL" id="QOV97952.1"/>
    </source>
</evidence>
<evidence type="ECO:0000256" key="7">
    <source>
        <dbReference type="SAM" id="MobiDB-lite"/>
    </source>
</evidence>
<feature type="region of interest" description="Disordered" evidence="7">
    <location>
        <begin position="116"/>
        <end position="154"/>
    </location>
</feature>
<dbReference type="Gene3D" id="1.10.287.3510">
    <property type="match status" value="1"/>
</dbReference>
<keyword evidence="6 8" id="KW-0472">Membrane</keyword>
<dbReference type="EMBL" id="CP063450">
    <property type="protein sequence ID" value="QOV97952.1"/>
    <property type="molecule type" value="Genomic_DNA"/>
</dbReference>
<dbReference type="PANTHER" id="PTHR34583:SF2">
    <property type="entry name" value="ANTIPORTER SUBUNIT MNHC2-RELATED"/>
    <property type="match status" value="1"/>
</dbReference>
<comment type="subcellular location">
    <subcellularLocation>
        <location evidence="1">Cell membrane</location>
        <topology evidence="1">Multi-pass membrane protein</topology>
    </subcellularLocation>
</comment>
<feature type="transmembrane region" description="Helical" evidence="8">
    <location>
        <begin position="72"/>
        <end position="94"/>
    </location>
</feature>
<feature type="compositionally biased region" description="Basic and acidic residues" evidence="7">
    <location>
        <begin position="229"/>
        <end position="245"/>
    </location>
</feature>
<keyword evidence="4 8" id="KW-0812">Transmembrane</keyword>